<name>A0A5C6S6C0_9RHOB</name>
<evidence type="ECO:0000313" key="2">
    <source>
        <dbReference type="EMBL" id="TXB69965.1"/>
    </source>
</evidence>
<keyword evidence="1" id="KW-0472">Membrane</keyword>
<feature type="transmembrane region" description="Helical" evidence="1">
    <location>
        <begin position="20"/>
        <end position="38"/>
    </location>
</feature>
<gene>
    <name evidence="2" type="ORF">FQV27_07640</name>
</gene>
<organism evidence="2 3">
    <name type="scientific">Paracoccus aurantiacus</name>
    <dbReference type="NCBI Taxonomy" id="2599412"/>
    <lineage>
        <taxon>Bacteria</taxon>
        <taxon>Pseudomonadati</taxon>
        <taxon>Pseudomonadota</taxon>
        <taxon>Alphaproteobacteria</taxon>
        <taxon>Rhodobacterales</taxon>
        <taxon>Paracoccaceae</taxon>
        <taxon>Paracoccus</taxon>
    </lineage>
</organism>
<keyword evidence="1" id="KW-1133">Transmembrane helix</keyword>
<dbReference type="EMBL" id="VOPL01000002">
    <property type="protein sequence ID" value="TXB69965.1"/>
    <property type="molecule type" value="Genomic_DNA"/>
</dbReference>
<evidence type="ECO:0000256" key="1">
    <source>
        <dbReference type="SAM" id="Phobius"/>
    </source>
</evidence>
<dbReference type="AlphaFoldDB" id="A0A5C6S6C0"/>
<sequence length="130" mass="14159">MSDAPQKPELPSPLHFLGEVLFGAMMGLLPAFLIFLTFNAGFTNAIGIMAIILVFGGLYHFAGWVIVMAPLHILRWSWRKLTGQPSPAPIPPAPPAAPRHWVERAGFWSGFALINLLMLRAGLNISEGLS</sequence>
<keyword evidence="1" id="KW-0812">Transmembrane</keyword>
<protein>
    <submittedName>
        <fullName evidence="2">Uncharacterized protein</fullName>
    </submittedName>
</protein>
<dbReference type="Proteomes" id="UP000321562">
    <property type="component" value="Unassembled WGS sequence"/>
</dbReference>
<keyword evidence="3" id="KW-1185">Reference proteome</keyword>
<accession>A0A5C6S6C0</accession>
<proteinExistence type="predicted"/>
<dbReference type="RefSeq" id="WP_147097256.1">
    <property type="nucleotide sequence ID" value="NZ_JBHUFH010000001.1"/>
</dbReference>
<comment type="caution">
    <text evidence="2">The sequence shown here is derived from an EMBL/GenBank/DDBJ whole genome shotgun (WGS) entry which is preliminary data.</text>
</comment>
<evidence type="ECO:0000313" key="3">
    <source>
        <dbReference type="Proteomes" id="UP000321562"/>
    </source>
</evidence>
<feature type="transmembrane region" description="Helical" evidence="1">
    <location>
        <begin position="45"/>
        <end position="67"/>
    </location>
</feature>
<reference evidence="2 3" key="1">
    <citation type="submission" date="2019-08" db="EMBL/GenBank/DDBJ databases">
        <authorList>
            <person name="Ye J."/>
        </authorList>
    </citation>
    <scope>NUCLEOTIDE SEQUENCE [LARGE SCALE GENOMIC DNA]</scope>
    <source>
        <strain evidence="2 3">TK008</strain>
    </source>
</reference>